<dbReference type="Proteomes" id="UP000829398">
    <property type="component" value="Chromosome 2"/>
</dbReference>
<name>A0ACB8N5F8_CITSI</name>
<comment type="caution">
    <text evidence="1">The sequence shown here is derived from an EMBL/GenBank/DDBJ whole genome shotgun (WGS) entry which is preliminary data.</text>
</comment>
<sequence>MPHITAHLYALWPATKPQSCNCPRNPATDSRAAKHHARAPHAMLARALLCLASARLGTLCLCASCSRASAPRAHAPLGLTPVRPLCPMPARPLRLNLASCCVRHPHSSCAHATVCALLPRPSQRASPALFLCSPQAHPYAAKTRHKAPSQATAVGPHDSRRCLFITSIMSNTNAPTVKKDGPGRLASVYSELQTSRLNVSLPLPSVLKKTFNVVDGAPSSASGNPEEIKKLFPKLFGQPSARLVECDPKACSMENKSLKIGVVLSGGQAPGGHNVISGIFDYLQERTNGSKLYGFKGGPAGIMKCKYVELSTEYIYPYRNQGGFDMICSGRDKIETPEQFKQAEETAKKLDLDGLVVIGGDDSNTNACLLAENFRSKDIKTRVIGCPKTIDGDLKCKEVPTSFGFDTACKIFSEMIGNVMTDARSTGKYYHFVRLMGRAASHITLECALQTHPNITIIGEEVAAKKQTLKIVTDYITDIICKRSEAGYNYGVILIPEGLIDFIPEVQQLIAELNEILAHDGVDQDGAWKKKLKSQSQELFELFPKAIQEQLLLERDPHGNVQVAKIETEKMLIQMVETELNKMKQKGAYKGQFNGQSHFFGYEGRCGLPTNFDANYCYALGYAAAALLHAGKTGLISSVGNLGEPVEEWTVGGTALTSLMDVERRHGKFKPVIKKAMVELEGIPFKTFASLREDWTIKNLYVSPGPIQFVGPNANDINHTLKLELGPPAQAKLNK</sequence>
<protein>
    <submittedName>
        <fullName evidence="1">Pyrophosphate--fructose 6-phosphate 1-phosphotransferase subunit beta 1</fullName>
    </submittedName>
</protein>
<reference evidence="2" key="1">
    <citation type="journal article" date="2023" name="Hortic. Res.">
        <title>A chromosome-level phased genome enabling allele-level studies in sweet orange: a case study on citrus Huanglongbing tolerance.</title>
        <authorList>
            <person name="Wu B."/>
            <person name="Yu Q."/>
            <person name="Deng Z."/>
            <person name="Duan Y."/>
            <person name="Luo F."/>
            <person name="Gmitter F. Jr."/>
        </authorList>
    </citation>
    <scope>NUCLEOTIDE SEQUENCE [LARGE SCALE GENOMIC DNA]</scope>
    <source>
        <strain evidence="2">cv. Valencia</strain>
    </source>
</reference>
<gene>
    <name evidence="1" type="ORF">KPL71_004503</name>
</gene>
<dbReference type="EMBL" id="CM039171">
    <property type="protein sequence ID" value="KAH9793383.1"/>
    <property type="molecule type" value="Genomic_DNA"/>
</dbReference>
<evidence type="ECO:0000313" key="2">
    <source>
        <dbReference type="Proteomes" id="UP000829398"/>
    </source>
</evidence>
<organism evidence="1 2">
    <name type="scientific">Citrus sinensis</name>
    <name type="common">Sweet orange</name>
    <name type="synonym">Citrus aurantium var. sinensis</name>
    <dbReference type="NCBI Taxonomy" id="2711"/>
    <lineage>
        <taxon>Eukaryota</taxon>
        <taxon>Viridiplantae</taxon>
        <taxon>Streptophyta</taxon>
        <taxon>Embryophyta</taxon>
        <taxon>Tracheophyta</taxon>
        <taxon>Spermatophyta</taxon>
        <taxon>Magnoliopsida</taxon>
        <taxon>eudicotyledons</taxon>
        <taxon>Gunneridae</taxon>
        <taxon>Pentapetalae</taxon>
        <taxon>rosids</taxon>
        <taxon>malvids</taxon>
        <taxon>Sapindales</taxon>
        <taxon>Rutaceae</taxon>
        <taxon>Aurantioideae</taxon>
        <taxon>Citrus</taxon>
    </lineage>
</organism>
<accession>A0ACB8N5F8</accession>
<proteinExistence type="predicted"/>
<evidence type="ECO:0000313" key="1">
    <source>
        <dbReference type="EMBL" id="KAH9793383.1"/>
    </source>
</evidence>
<keyword evidence="2" id="KW-1185">Reference proteome</keyword>